<gene>
    <name evidence="3" type="ORF">FMOSSE_LOCUS11050</name>
</gene>
<evidence type="ECO:0000313" key="4">
    <source>
        <dbReference type="Proteomes" id="UP000789375"/>
    </source>
</evidence>
<feature type="region of interest" description="Disordered" evidence="1">
    <location>
        <begin position="1"/>
        <end position="38"/>
    </location>
</feature>
<evidence type="ECO:0000259" key="2">
    <source>
        <dbReference type="PROSITE" id="PS50127"/>
    </source>
</evidence>
<feature type="compositionally biased region" description="Polar residues" evidence="1">
    <location>
        <begin position="1"/>
        <end position="11"/>
    </location>
</feature>
<organism evidence="3 4">
    <name type="scientific">Funneliformis mosseae</name>
    <name type="common">Endomycorrhizal fungus</name>
    <name type="synonym">Glomus mosseae</name>
    <dbReference type="NCBI Taxonomy" id="27381"/>
    <lineage>
        <taxon>Eukaryota</taxon>
        <taxon>Fungi</taxon>
        <taxon>Fungi incertae sedis</taxon>
        <taxon>Mucoromycota</taxon>
        <taxon>Glomeromycotina</taxon>
        <taxon>Glomeromycetes</taxon>
        <taxon>Glomerales</taxon>
        <taxon>Glomeraceae</taxon>
        <taxon>Funneliformis</taxon>
    </lineage>
</organism>
<dbReference type="SUPFAM" id="SSF54495">
    <property type="entry name" value="UBC-like"/>
    <property type="match status" value="1"/>
</dbReference>
<feature type="compositionally biased region" description="Low complexity" evidence="1">
    <location>
        <begin position="251"/>
        <end position="264"/>
    </location>
</feature>
<dbReference type="InterPro" id="IPR016135">
    <property type="entry name" value="UBQ-conjugating_enzyme/RWD"/>
</dbReference>
<comment type="caution">
    <text evidence="3">The sequence shown here is derived from an EMBL/GenBank/DDBJ whole genome shotgun (WGS) entry which is preliminary data.</text>
</comment>
<accession>A0A9N9DL16</accession>
<dbReference type="SMART" id="SM00212">
    <property type="entry name" value="UBCc"/>
    <property type="match status" value="1"/>
</dbReference>
<sequence length="264" mass="30422">MPYESRTSFARSTGSSSNRDDGNDGDYGSNGDDKPKPQFKDECFRKMELMIEFTNLRNPKHCPNGIYVMPSADNFHTWYGVLFVHKGYYKNGVFKFKLNIPAEYPFTNSVTFIFTLINNIDGLFHPLIDPNTGSFSLSQQFKDWVPHKYYIFHVLHYIKKSFKKTVLDNLLEKHCPNKKAFSTYHNEIRTFSVLAKQCADLSISKTVLYDNNIEANPIQFSVLPDEKLDELKTFISPPETEKGRPSHSSRRTYSTSSMSSILHP</sequence>
<name>A0A9N9DL16_FUNMO</name>
<dbReference type="AlphaFoldDB" id="A0A9N9DL16"/>
<feature type="region of interest" description="Disordered" evidence="1">
    <location>
        <begin position="235"/>
        <end position="264"/>
    </location>
</feature>
<dbReference type="EMBL" id="CAJVPP010004030">
    <property type="protein sequence ID" value="CAG8642305.1"/>
    <property type="molecule type" value="Genomic_DNA"/>
</dbReference>
<reference evidence="3" key="1">
    <citation type="submission" date="2021-06" db="EMBL/GenBank/DDBJ databases">
        <authorList>
            <person name="Kallberg Y."/>
            <person name="Tangrot J."/>
            <person name="Rosling A."/>
        </authorList>
    </citation>
    <scope>NUCLEOTIDE SEQUENCE</scope>
    <source>
        <strain evidence="3">87-6 pot B 2015</strain>
    </source>
</reference>
<dbReference type="PROSITE" id="PS50127">
    <property type="entry name" value="UBC_2"/>
    <property type="match status" value="1"/>
</dbReference>
<dbReference type="Pfam" id="PF00179">
    <property type="entry name" value="UQ_con"/>
    <property type="match status" value="1"/>
</dbReference>
<dbReference type="Gene3D" id="3.10.110.10">
    <property type="entry name" value="Ubiquitin Conjugating Enzyme"/>
    <property type="match status" value="1"/>
</dbReference>
<proteinExistence type="predicted"/>
<evidence type="ECO:0000313" key="3">
    <source>
        <dbReference type="EMBL" id="CAG8642305.1"/>
    </source>
</evidence>
<dbReference type="Proteomes" id="UP000789375">
    <property type="component" value="Unassembled WGS sequence"/>
</dbReference>
<keyword evidence="4" id="KW-1185">Reference proteome</keyword>
<protein>
    <submittedName>
        <fullName evidence="3">9887_t:CDS:1</fullName>
    </submittedName>
</protein>
<feature type="domain" description="UBC core" evidence="2">
    <location>
        <begin position="44"/>
        <end position="204"/>
    </location>
</feature>
<dbReference type="InterPro" id="IPR000608">
    <property type="entry name" value="UBC"/>
</dbReference>
<evidence type="ECO:0000256" key="1">
    <source>
        <dbReference type="SAM" id="MobiDB-lite"/>
    </source>
</evidence>
<dbReference type="CDD" id="cd23814">
    <property type="entry name" value="UEV_AKTIP"/>
    <property type="match status" value="1"/>
</dbReference>